<evidence type="ECO:0000256" key="1">
    <source>
        <dbReference type="ARBA" id="ARBA00004651"/>
    </source>
</evidence>
<proteinExistence type="inferred from homology"/>
<dbReference type="AlphaFoldDB" id="A0A3D9RY96"/>
<feature type="transmembrane region" description="Helical" evidence="7">
    <location>
        <begin position="12"/>
        <end position="31"/>
    </location>
</feature>
<feature type="transmembrane region" description="Helical" evidence="7">
    <location>
        <begin position="51"/>
        <end position="69"/>
    </location>
</feature>
<evidence type="ECO:0000256" key="2">
    <source>
        <dbReference type="ARBA" id="ARBA00007362"/>
    </source>
</evidence>
<evidence type="ECO:0000313" key="10">
    <source>
        <dbReference type="Proteomes" id="UP000256304"/>
    </source>
</evidence>
<keyword evidence="4 7" id="KW-0812">Transmembrane</keyword>
<feature type="transmembrane region" description="Helical" evidence="7">
    <location>
        <begin position="260"/>
        <end position="277"/>
    </location>
</feature>
<dbReference type="GO" id="GO:0005886">
    <property type="term" value="C:plasma membrane"/>
    <property type="evidence" value="ECO:0007669"/>
    <property type="project" value="UniProtKB-SubCell"/>
</dbReference>
<feature type="transmembrane region" description="Helical" evidence="7">
    <location>
        <begin position="164"/>
        <end position="186"/>
    </location>
</feature>
<comment type="subcellular location">
    <subcellularLocation>
        <location evidence="1">Cell membrane</location>
        <topology evidence="1">Multi-pass membrane protein</topology>
    </subcellularLocation>
</comment>
<dbReference type="InterPro" id="IPR037185">
    <property type="entry name" value="EmrE-like"/>
</dbReference>
<dbReference type="InterPro" id="IPR050638">
    <property type="entry name" value="AA-Vitamin_Transporters"/>
</dbReference>
<evidence type="ECO:0000256" key="6">
    <source>
        <dbReference type="ARBA" id="ARBA00023136"/>
    </source>
</evidence>
<evidence type="ECO:0000256" key="4">
    <source>
        <dbReference type="ARBA" id="ARBA00022692"/>
    </source>
</evidence>
<comment type="caution">
    <text evidence="9">The sequence shown here is derived from an EMBL/GenBank/DDBJ whole genome shotgun (WGS) entry which is preliminary data.</text>
</comment>
<dbReference type="EMBL" id="QTTN01000015">
    <property type="protein sequence ID" value="REE84408.1"/>
    <property type="molecule type" value="Genomic_DNA"/>
</dbReference>
<feature type="transmembrane region" description="Helical" evidence="7">
    <location>
        <begin position="229"/>
        <end position="248"/>
    </location>
</feature>
<feature type="transmembrane region" description="Helical" evidence="7">
    <location>
        <begin position="198"/>
        <end position="217"/>
    </location>
</feature>
<dbReference type="SUPFAM" id="SSF103481">
    <property type="entry name" value="Multidrug resistance efflux transporter EmrE"/>
    <property type="match status" value="2"/>
</dbReference>
<name>A0A3D9RY96_9BACL</name>
<feature type="transmembrane region" description="Helical" evidence="7">
    <location>
        <begin position="107"/>
        <end position="129"/>
    </location>
</feature>
<evidence type="ECO:0000256" key="7">
    <source>
        <dbReference type="SAM" id="Phobius"/>
    </source>
</evidence>
<dbReference type="OrthoDB" id="3190463at2"/>
<keyword evidence="6 7" id="KW-0472">Membrane</keyword>
<dbReference type="PANTHER" id="PTHR32322">
    <property type="entry name" value="INNER MEMBRANE TRANSPORTER"/>
    <property type="match status" value="1"/>
</dbReference>
<comment type="similarity">
    <text evidence="2">Belongs to the EamA transporter family.</text>
</comment>
<evidence type="ECO:0000313" key="9">
    <source>
        <dbReference type="EMBL" id="REE84408.1"/>
    </source>
</evidence>
<dbReference type="Proteomes" id="UP000256304">
    <property type="component" value="Unassembled WGS sequence"/>
</dbReference>
<organism evidence="9 10">
    <name type="scientific">Paenibacillus taihuensis</name>
    <dbReference type="NCBI Taxonomy" id="1156355"/>
    <lineage>
        <taxon>Bacteria</taxon>
        <taxon>Bacillati</taxon>
        <taxon>Bacillota</taxon>
        <taxon>Bacilli</taxon>
        <taxon>Bacillales</taxon>
        <taxon>Paenibacillaceae</taxon>
        <taxon>Paenibacillus</taxon>
    </lineage>
</organism>
<feature type="transmembrane region" description="Helical" evidence="7">
    <location>
        <begin position="81"/>
        <end position="101"/>
    </location>
</feature>
<evidence type="ECO:0000256" key="5">
    <source>
        <dbReference type="ARBA" id="ARBA00022989"/>
    </source>
</evidence>
<dbReference type="Pfam" id="PF00892">
    <property type="entry name" value="EamA"/>
    <property type="match status" value="2"/>
</dbReference>
<feature type="domain" description="EamA" evidence="8">
    <location>
        <begin position="13"/>
        <end position="153"/>
    </location>
</feature>
<dbReference type="RefSeq" id="WP_116189751.1">
    <property type="nucleotide sequence ID" value="NZ_QTTN01000015.1"/>
</dbReference>
<gene>
    <name evidence="9" type="ORF">A8990_11585</name>
</gene>
<keyword evidence="10" id="KW-1185">Reference proteome</keyword>
<evidence type="ECO:0000259" key="8">
    <source>
        <dbReference type="Pfam" id="PF00892"/>
    </source>
</evidence>
<dbReference type="PANTHER" id="PTHR32322:SF18">
    <property type="entry name" value="S-ADENOSYLMETHIONINE_S-ADENOSYLHOMOCYSTEINE TRANSPORTER"/>
    <property type="match status" value="1"/>
</dbReference>
<evidence type="ECO:0000256" key="3">
    <source>
        <dbReference type="ARBA" id="ARBA00022475"/>
    </source>
</evidence>
<keyword evidence="5 7" id="KW-1133">Transmembrane helix</keyword>
<feature type="domain" description="EamA" evidence="8">
    <location>
        <begin position="168"/>
        <end position="302"/>
    </location>
</feature>
<reference evidence="9 10" key="1">
    <citation type="submission" date="2018-08" db="EMBL/GenBank/DDBJ databases">
        <title>Genomic Encyclopedia of Type Strains, Phase III (KMG-III): the genomes of soil and plant-associated and newly described type strains.</title>
        <authorList>
            <person name="Whitman W."/>
        </authorList>
    </citation>
    <scope>NUCLEOTIDE SEQUENCE [LARGE SCALE GENOMIC DNA]</scope>
    <source>
        <strain evidence="9 10">CGMCC 1.10966</strain>
    </source>
</reference>
<keyword evidence="3" id="KW-1003">Cell membrane</keyword>
<sequence>MNAAKFFTHPLGIIGASISATLLWGSSYPFIKLSYERLGIGSGDTLEQILFAGYRFTLAGLLILLYMLIRRERLDYQRGSGGMVTTIALLQTVLQYTFFYAGLSKSAGVVGAVIAGTISFFQIVIAHFLYKNDRINGAKGLGLIVGFVGLLVLGLSKHDGNSGLHFSLGEVLLMAATLFNACGNLLSRKASASYSISYINGYQMLLGGIMLCVIAAWNTGLTPFHFDGIALLMLLHLALVSALAFTLWNNVMKYNQVGSVSMYLFLIPVFGVLQSALFLNEPISAAVLGALALVSSGIIIVNRKKKQNALTPTEA</sequence>
<feature type="transmembrane region" description="Helical" evidence="7">
    <location>
        <begin position="141"/>
        <end position="158"/>
    </location>
</feature>
<accession>A0A3D9RY96</accession>
<protein>
    <submittedName>
        <fullName evidence="9">Drug/metabolite transporter (DMT)-like permease</fullName>
    </submittedName>
</protein>
<dbReference type="InterPro" id="IPR000620">
    <property type="entry name" value="EamA_dom"/>
</dbReference>
<feature type="transmembrane region" description="Helical" evidence="7">
    <location>
        <begin position="283"/>
        <end position="301"/>
    </location>
</feature>